<feature type="domain" description="Oxidoreductase DRL-like catalytic" evidence="2">
    <location>
        <begin position="120"/>
        <end position="279"/>
    </location>
</feature>
<dbReference type="EMBL" id="JBHUMM010000043">
    <property type="protein sequence ID" value="MFD2672726.1"/>
    <property type="molecule type" value="Genomic_DNA"/>
</dbReference>
<dbReference type="RefSeq" id="WP_379930290.1">
    <property type="nucleotide sequence ID" value="NZ_JBHUMM010000043.1"/>
</dbReference>
<dbReference type="Pfam" id="PF21135">
    <property type="entry name" value="DRL_cat"/>
    <property type="match status" value="1"/>
</dbReference>
<dbReference type="Gene3D" id="3.40.50.720">
    <property type="entry name" value="NAD(P)-binding Rossmann-like Domain"/>
    <property type="match status" value="1"/>
</dbReference>
<reference evidence="4" key="1">
    <citation type="journal article" date="2019" name="Int. J. Syst. Evol. Microbiol.">
        <title>The Global Catalogue of Microorganisms (GCM) 10K type strain sequencing project: providing services to taxonomists for standard genome sequencing and annotation.</title>
        <authorList>
            <consortium name="The Broad Institute Genomics Platform"/>
            <consortium name="The Broad Institute Genome Sequencing Center for Infectious Disease"/>
            <person name="Wu L."/>
            <person name="Ma J."/>
        </authorList>
    </citation>
    <scope>NUCLEOTIDE SEQUENCE [LARGE SCALE GENOMIC DNA]</scope>
    <source>
        <strain evidence="4">KCTC 33676</strain>
    </source>
</reference>
<dbReference type="Proteomes" id="UP001597497">
    <property type="component" value="Unassembled WGS sequence"/>
</dbReference>
<evidence type="ECO:0000313" key="3">
    <source>
        <dbReference type="EMBL" id="MFD2672726.1"/>
    </source>
</evidence>
<dbReference type="InterPro" id="IPR036291">
    <property type="entry name" value="NAD(P)-bd_dom_sf"/>
</dbReference>
<evidence type="ECO:0000313" key="4">
    <source>
        <dbReference type="Proteomes" id="UP001597497"/>
    </source>
</evidence>
<name>A0ABW5RDF8_9BACL</name>
<evidence type="ECO:0000259" key="1">
    <source>
        <dbReference type="Pfam" id="PF03447"/>
    </source>
</evidence>
<protein>
    <submittedName>
        <fullName evidence="3">NAD(P)-dependent oxidoreductase</fullName>
    </submittedName>
</protein>
<dbReference type="InterPro" id="IPR005106">
    <property type="entry name" value="Asp/hSer_DH_NAD-bd"/>
</dbReference>
<comment type="caution">
    <text evidence="3">The sequence shown here is derived from an EMBL/GenBank/DDBJ whole genome shotgun (WGS) entry which is preliminary data.</text>
</comment>
<accession>A0ABW5RDF8</accession>
<dbReference type="CDD" id="cd11616">
    <property type="entry name" value="SAF_DH_OX_like"/>
    <property type="match status" value="1"/>
</dbReference>
<evidence type="ECO:0000259" key="2">
    <source>
        <dbReference type="Pfam" id="PF21135"/>
    </source>
</evidence>
<feature type="domain" description="Aspartate/homoserine dehydrogenase NAD-binding" evidence="1">
    <location>
        <begin position="15"/>
        <end position="103"/>
    </location>
</feature>
<dbReference type="SUPFAM" id="SSF51735">
    <property type="entry name" value="NAD(P)-binding Rossmann-fold domains"/>
    <property type="match status" value="1"/>
</dbReference>
<dbReference type="Pfam" id="PF03447">
    <property type="entry name" value="NAD_binding_3"/>
    <property type="match status" value="1"/>
</dbReference>
<gene>
    <name evidence="3" type="ORF">ACFSUC_14255</name>
</gene>
<dbReference type="InterPro" id="IPR048423">
    <property type="entry name" value="DRL_cat"/>
</dbReference>
<keyword evidence="4" id="KW-1185">Reference proteome</keyword>
<dbReference type="PANTHER" id="PTHR37850">
    <property type="entry name" value="STRU PROTEIN"/>
    <property type="match status" value="1"/>
</dbReference>
<proteinExistence type="predicted"/>
<organism evidence="3 4">
    <name type="scientific">Marinicrinis sediminis</name>
    <dbReference type="NCBI Taxonomy" id="1652465"/>
    <lineage>
        <taxon>Bacteria</taxon>
        <taxon>Bacillati</taxon>
        <taxon>Bacillota</taxon>
        <taxon>Bacilli</taxon>
        <taxon>Bacillales</taxon>
        <taxon>Paenibacillaceae</taxon>
    </lineage>
</organism>
<sequence length="390" mass="42802">MRLENKSVVRIGIVGTGFISKGFVRQLMRQHRVKVTGVLTRTDPAYRTDYPLQHLLVQDADAFLEHVDLVVECSGDVIHGTQVILKAMNQQLPVITLNAELQVTTGSYLASKGFLTEAEGDQPGCLAALRENAVMMGFEPLVYGNIKGFLNHHPTYEDMLYWSKKQGISLPKQISFTDGTKVQIEQTLVANGLGATIAKKGLIGPRALTSQIGGPSLAELAEKLKSPISDYILSPESPAGVFITGTHQSSEQDCLRYYKMGEGPYYTLQSNYHLCHLEMMKTVDRVMRGDGILLNNGVLPKVSTAAIAKTALKKGSRIMQGIGGFELRGEAVLIEEAPDYIPIGLIQHGVMMRHVDPGQIITWEDIELPHSLAMEAWNHTLQHVRCAASA</sequence>
<dbReference type="PANTHER" id="PTHR37850:SF1">
    <property type="entry name" value="SAF DOMAIN PROTEIN"/>
    <property type="match status" value="1"/>
</dbReference>